<evidence type="ECO:0000313" key="11">
    <source>
        <dbReference type="Proteomes" id="UP000031135"/>
    </source>
</evidence>
<dbReference type="PROSITE" id="PS51755">
    <property type="entry name" value="OMPR_PHOB"/>
    <property type="match status" value="1"/>
</dbReference>
<dbReference type="Proteomes" id="UP000031135">
    <property type="component" value="Chromosome"/>
</dbReference>
<accession>A0A0A8HAX3</accession>
<keyword evidence="4 7" id="KW-0238">DNA-binding</keyword>
<evidence type="ECO:0000259" key="8">
    <source>
        <dbReference type="PROSITE" id="PS50110"/>
    </source>
</evidence>
<dbReference type="AlphaFoldDB" id="A0A0A8HAX3"/>
<organism evidence="10 11">
    <name type="scientific">Campylobacter subantarcticus LMG 24374</name>
    <dbReference type="NCBI Taxonomy" id="1388751"/>
    <lineage>
        <taxon>Bacteria</taxon>
        <taxon>Pseudomonadati</taxon>
        <taxon>Campylobacterota</taxon>
        <taxon>Epsilonproteobacteria</taxon>
        <taxon>Campylobacterales</taxon>
        <taxon>Campylobacteraceae</taxon>
        <taxon>Campylobacter</taxon>
    </lineage>
</organism>
<dbReference type="InterPro" id="IPR001867">
    <property type="entry name" value="OmpR/PhoB-type_DNA-bd"/>
</dbReference>
<dbReference type="GO" id="GO:0000156">
    <property type="term" value="F:phosphorelay response regulator activity"/>
    <property type="evidence" value="ECO:0007669"/>
    <property type="project" value="TreeGrafter"/>
</dbReference>
<evidence type="ECO:0000259" key="9">
    <source>
        <dbReference type="PROSITE" id="PS51755"/>
    </source>
</evidence>
<dbReference type="InterPro" id="IPR001789">
    <property type="entry name" value="Sig_transdc_resp-reg_receiver"/>
</dbReference>
<evidence type="ECO:0000256" key="7">
    <source>
        <dbReference type="PROSITE-ProRule" id="PRU01091"/>
    </source>
</evidence>
<evidence type="ECO:0000256" key="1">
    <source>
        <dbReference type="ARBA" id="ARBA00022553"/>
    </source>
</evidence>
<evidence type="ECO:0000313" key="10">
    <source>
        <dbReference type="EMBL" id="AJC90039.1"/>
    </source>
</evidence>
<keyword evidence="2" id="KW-0902">Two-component regulatory system</keyword>
<reference evidence="10 11" key="1">
    <citation type="journal article" date="2014" name="Genome Biol. Evol.">
        <title>Comparative Genomics of the Campylobacter lari Group.</title>
        <authorList>
            <person name="Miller W.G."/>
            <person name="Yee E."/>
            <person name="Chapman M.H."/>
            <person name="Smith T.P."/>
            <person name="Bono J.L."/>
            <person name="Huynh S."/>
            <person name="Parker C.T."/>
            <person name="Vandamme P."/>
            <person name="Luong K."/>
            <person name="Korlach J."/>
        </authorList>
    </citation>
    <scope>NUCLEOTIDE SEQUENCE [LARGE SCALE GENOMIC DNA]</scope>
    <source>
        <strain evidence="10 11">LMG 24374</strain>
    </source>
</reference>
<dbReference type="Gene3D" id="3.40.50.2300">
    <property type="match status" value="1"/>
</dbReference>
<dbReference type="GO" id="GO:0000976">
    <property type="term" value="F:transcription cis-regulatory region binding"/>
    <property type="evidence" value="ECO:0007669"/>
    <property type="project" value="TreeGrafter"/>
</dbReference>
<dbReference type="HOGENOM" id="CLU_000445_30_3_7"/>
<evidence type="ECO:0000256" key="4">
    <source>
        <dbReference type="ARBA" id="ARBA00023125"/>
    </source>
</evidence>
<dbReference type="SUPFAM" id="SSF52172">
    <property type="entry name" value="CheY-like"/>
    <property type="match status" value="1"/>
</dbReference>
<dbReference type="Pfam" id="PF00072">
    <property type="entry name" value="Response_reg"/>
    <property type="match status" value="1"/>
</dbReference>
<dbReference type="GO" id="GO:0005829">
    <property type="term" value="C:cytosol"/>
    <property type="evidence" value="ECO:0007669"/>
    <property type="project" value="TreeGrafter"/>
</dbReference>
<keyword evidence="3" id="KW-0805">Transcription regulation</keyword>
<gene>
    <name evidence="10" type="ORF">CSUB8521_0138</name>
</gene>
<dbReference type="KEGG" id="csm:CSUB8521_0138"/>
<feature type="DNA-binding region" description="OmpR/PhoB-type" evidence="7">
    <location>
        <begin position="127"/>
        <end position="224"/>
    </location>
</feature>
<feature type="domain" description="OmpR/PhoB-type" evidence="9">
    <location>
        <begin position="127"/>
        <end position="224"/>
    </location>
</feature>
<dbReference type="InterPro" id="IPR011006">
    <property type="entry name" value="CheY-like_superfamily"/>
</dbReference>
<keyword evidence="1 6" id="KW-0597">Phosphoprotein</keyword>
<evidence type="ECO:0000256" key="6">
    <source>
        <dbReference type="PROSITE-ProRule" id="PRU00169"/>
    </source>
</evidence>
<dbReference type="GO" id="GO:0006355">
    <property type="term" value="P:regulation of DNA-templated transcription"/>
    <property type="evidence" value="ECO:0007669"/>
    <property type="project" value="InterPro"/>
</dbReference>
<keyword evidence="5" id="KW-0804">Transcription</keyword>
<feature type="modified residue" description="4-aspartylphosphate" evidence="6">
    <location>
        <position position="53"/>
    </location>
</feature>
<dbReference type="Gene3D" id="1.10.10.10">
    <property type="entry name" value="Winged helix-like DNA-binding domain superfamily/Winged helix DNA-binding domain"/>
    <property type="match status" value="1"/>
</dbReference>
<dbReference type="GO" id="GO:0032993">
    <property type="term" value="C:protein-DNA complex"/>
    <property type="evidence" value="ECO:0007669"/>
    <property type="project" value="TreeGrafter"/>
</dbReference>
<dbReference type="PROSITE" id="PS50110">
    <property type="entry name" value="RESPONSE_REGULATORY"/>
    <property type="match status" value="1"/>
</dbReference>
<dbReference type="RefSeq" id="WP_039662448.1">
    <property type="nucleotide sequence ID" value="NZ_CP007772.1"/>
</dbReference>
<dbReference type="InterPro" id="IPR016032">
    <property type="entry name" value="Sig_transdc_resp-reg_C-effctor"/>
</dbReference>
<evidence type="ECO:0000256" key="3">
    <source>
        <dbReference type="ARBA" id="ARBA00023015"/>
    </source>
</evidence>
<evidence type="ECO:0000256" key="2">
    <source>
        <dbReference type="ARBA" id="ARBA00023012"/>
    </source>
</evidence>
<dbReference type="Pfam" id="PF00486">
    <property type="entry name" value="Trans_reg_C"/>
    <property type="match status" value="1"/>
</dbReference>
<evidence type="ECO:0000256" key="5">
    <source>
        <dbReference type="ARBA" id="ARBA00023163"/>
    </source>
</evidence>
<feature type="domain" description="Response regulatory" evidence="8">
    <location>
        <begin position="4"/>
        <end position="118"/>
    </location>
</feature>
<name>A0A0A8HAX3_9BACT</name>
<proteinExistence type="predicted"/>
<dbReference type="SUPFAM" id="SSF46894">
    <property type="entry name" value="C-terminal effector domain of the bipartite response regulators"/>
    <property type="match status" value="1"/>
</dbReference>
<dbReference type="SMART" id="SM00448">
    <property type="entry name" value="REC"/>
    <property type="match status" value="1"/>
</dbReference>
<dbReference type="InterPro" id="IPR039420">
    <property type="entry name" value="WalR-like"/>
</dbReference>
<dbReference type="InterPro" id="IPR036388">
    <property type="entry name" value="WH-like_DNA-bd_sf"/>
</dbReference>
<dbReference type="PANTHER" id="PTHR48111">
    <property type="entry name" value="REGULATOR OF RPOS"/>
    <property type="match status" value="1"/>
</dbReference>
<dbReference type="PANTHER" id="PTHR48111:SF22">
    <property type="entry name" value="REGULATOR OF RPOS"/>
    <property type="match status" value="1"/>
</dbReference>
<dbReference type="OrthoDB" id="8912111at2"/>
<dbReference type="SMART" id="SM00862">
    <property type="entry name" value="Trans_reg_C"/>
    <property type="match status" value="1"/>
</dbReference>
<protein>
    <submittedName>
        <fullName evidence="10">Two-component system response regulator</fullName>
    </submittedName>
</protein>
<sequence>MAAKILLLEDDLSLNEIISDALNDEGFKVSCVYDAQEALDKAHEENFDLWIFDVKVPKGNGFKVLKELRESSKNTPAIFLTSLSMLDNVKEGFSSGCDDYIKKPFDIDELIIRVKNIIKRNFHHQKEDLITLNPDKNISFDLINKTLYQDKNIINLTNKEKELLALLLKKRPHFVSLESIFEAIWNLDEEPVIMSLRVYIKNLRKILGKDLIINQRNIGYAIRLENEK</sequence>
<dbReference type="EMBL" id="CP007772">
    <property type="protein sequence ID" value="AJC90039.1"/>
    <property type="molecule type" value="Genomic_DNA"/>
</dbReference>